<feature type="region of interest" description="Disordered" evidence="2">
    <location>
        <begin position="1082"/>
        <end position="1125"/>
    </location>
</feature>
<accession>A0A1P8WAB4</accession>
<dbReference type="InterPro" id="IPR003423">
    <property type="entry name" value="OMP_efflux"/>
</dbReference>
<protein>
    <submittedName>
        <fullName evidence="3">Outer membrane efflux protein</fullName>
    </submittedName>
</protein>
<feature type="compositionally biased region" description="Pro residues" evidence="2">
    <location>
        <begin position="311"/>
        <end position="328"/>
    </location>
</feature>
<dbReference type="Pfam" id="PF02321">
    <property type="entry name" value="OEP"/>
    <property type="match status" value="1"/>
</dbReference>
<dbReference type="KEGG" id="fmr:Fuma_00558"/>
<evidence type="ECO:0000313" key="3">
    <source>
        <dbReference type="EMBL" id="APZ90974.1"/>
    </source>
</evidence>
<dbReference type="STRING" id="1891926.Fuma_00558"/>
<keyword evidence="4" id="KW-1185">Reference proteome</keyword>
<evidence type="ECO:0000256" key="1">
    <source>
        <dbReference type="ARBA" id="ARBA00007613"/>
    </source>
</evidence>
<gene>
    <name evidence="3" type="ORF">Fuma_00558</name>
</gene>
<sequence length="1125" mass="121319">MQTNSTDEFETKCDEFRLDGVRLQRRRICAGLLVASLFAIFFHSLPSGDLSAASEDQNSQATSIRLKLPDFAAANTSETTPTQTSPDQPVPGLQIVRRNGAARNNELVIRPRQESPQGPALYEHTDLETIASLVSQNPEPAAPPEPPPAKTQGQAQTPSPAAADKPSPHPGWRLFPGSTPSTDAASPKATDRFPQSAIPQQNQNQEQADQRRAQANSPVPFSAPQPLSNNNPASTQNRIGQPDSPNTNGPTIQPRRWAPASPNRSSLKVGLLDPQAAPQPPATNAGPDGNTPPPGGPFGLAIPETSELTPQPAPDPGTTPVPAAPVPVTPRSNAPPLAVEPASPAPANSFGPSPHGLGQPPATFQPHNTFPQQNAFQPQQSTQQVPQVQAPGSVPPPPVHGVPLQGGYSLPSGSINGGHGHVGEIHGGEIHGGVMNNGGVPPTVIVDGPAQGQPGAHSHYSSEMQAPAPVGSETIITDSSAGIGQPLGGHSFLGPAPGTSGFRATSERDGLQWMAQYHARADLAGQSDGNPNVIPHLRELPPGFKPWWDFNVSQPTGHAPSSIAVEVGSLLQNALLYSPQVSAIQTEPEVQYRVITQEAAAFDWTAFLETKYDDLNDPVGNTLTTGNGEDRLIVRKARSKGGLRQRNRYGGELQISQQLGHENQNSSFFVPNNQATSRLELSYRQPLLDGAGRSYNESDIVLARIQANSSEDEVVGALQDHLIEVTKAYWALHRARAEFFQRQKLLMAAQNVLARLEGRQQVDTIPRQVLRARAAVARSQTRIQRTVARFKDAEAQLRLLVNSPDMTNGGPVELTPMEAPSIVTETADLRSVLQTALLNRPDISEAIRQMRGAAVRLGVSRQELLPRLDFLVETYVADLAGRSNLGEALRGQYGDNRPGYTVGLEFEFPIENRAARARLEQRQWELKRAVNVFRATVEKLLTDVEIANREVATAYSEMLSRYQSMSAADNESRYLQDRFEVLPASEDSATLLLEDLLDSYERRADEEAAFVQAQVDHAIALVALKKEIGILLQSRHQRPNIQQAEQQWIDNRLDSAFDAANPSRPEDRTQAVVGTAANYGQPVAKASQASQASNPPTSPTYDASGVVRPMPAHPTTWARPVSQTR</sequence>
<evidence type="ECO:0000256" key="2">
    <source>
        <dbReference type="SAM" id="MobiDB-lite"/>
    </source>
</evidence>
<reference evidence="3 4" key="1">
    <citation type="journal article" date="2016" name="Front. Microbiol.">
        <title>Fuerstia marisgermanicae gen. nov., sp. nov., an Unusual Member of the Phylum Planctomycetes from the German Wadden Sea.</title>
        <authorList>
            <person name="Kohn T."/>
            <person name="Heuer A."/>
            <person name="Jogler M."/>
            <person name="Vollmers J."/>
            <person name="Boedeker C."/>
            <person name="Bunk B."/>
            <person name="Rast P."/>
            <person name="Borchert D."/>
            <person name="Glockner I."/>
            <person name="Freese H.M."/>
            <person name="Klenk H.P."/>
            <person name="Overmann J."/>
            <person name="Kaster A.K."/>
            <person name="Rohde M."/>
            <person name="Wiegand S."/>
            <person name="Jogler C."/>
        </authorList>
    </citation>
    <scope>NUCLEOTIDE SEQUENCE [LARGE SCALE GENOMIC DNA]</scope>
    <source>
        <strain evidence="3 4">NH11</strain>
    </source>
</reference>
<dbReference type="PANTHER" id="PTHR30203">
    <property type="entry name" value="OUTER MEMBRANE CATION EFFLUX PROTEIN"/>
    <property type="match status" value="1"/>
</dbReference>
<organism evidence="3 4">
    <name type="scientific">Fuerstiella marisgermanici</name>
    <dbReference type="NCBI Taxonomy" id="1891926"/>
    <lineage>
        <taxon>Bacteria</taxon>
        <taxon>Pseudomonadati</taxon>
        <taxon>Planctomycetota</taxon>
        <taxon>Planctomycetia</taxon>
        <taxon>Planctomycetales</taxon>
        <taxon>Planctomycetaceae</taxon>
        <taxon>Fuerstiella</taxon>
    </lineage>
</organism>
<feature type="compositionally biased region" description="Polar residues" evidence="2">
    <location>
        <begin position="225"/>
        <end position="251"/>
    </location>
</feature>
<name>A0A1P8WAB4_9PLAN</name>
<dbReference type="InterPro" id="IPR010131">
    <property type="entry name" value="MdtP/NodT-like"/>
</dbReference>
<feature type="compositionally biased region" description="Pro residues" evidence="2">
    <location>
        <begin position="140"/>
        <end position="149"/>
    </location>
</feature>
<feature type="compositionally biased region" description="Polar residues" evidence="2">
    <location>
        <begin position="1087"/>
        <end position="1101"/>
    </location>
</feature>
<dbReference type="Proteomes" id="UP000187735">
    <property type="component" value="Chromosome"/>
</dbReference>
<dbReference type="Gene3D" id="1.20.1600.10">
    <property type="entry name" value="Outer membrane efflux proteins (OEP)"/>
    <property type="match status" value="1"/>
</dbReference>
<feature type="region of interest" description="Disordered" evidence="2">
    <location>
        <begin position="136"/>
        <end position="465"/>
    </location>
</feature>
<dbReference type="EMBL" id="CP017641">
    <property type="protein sequence ID" value="APZ90974.1"/>
    <property type="molecule type" value="Genomic_DNA"/>
</dbReference>
<feature type="compositionally biased region" description="Low complexity" evidence="2">
    <location>
        <begin position="377"/>
        <end position="392"/>
    </location>
</feature>
<comment type="similarity">
    <text evidence="1">Belongs to the outer membrane factor (OMF) (TC 1.B.17) family.</text>
</comment>
<dbReference type="PANTHER" id="PTHR30203:SF33">
    <property type="entry name" value="BLR4455 PROTEIN"/>
    <property type="match status" value="1"/>
</dbReference>
<feature type="compositionally biased region" description="Polar residues" evidence="2">
    <location>
        <begin position="365"/>
        <end position="376"/>
    </location>
</feature>
<dbReference type="SUPFAM" id="SSF56954">
    <property type="entry name" value="Outer membrane efflux proteins (OEP)"/>
    <property type="match status" value="1"/>
</dbReference>
<dbReference type="AlphaFoldDB" id="A0A1P8WAB4"/>
<proteinExistence type="inferred from homology"/>
<evidence type="ECO:0000313" key="4">
    <source>
        <dbReference type="Proteomes" id="UP000187735"/>
    </source>
</evidence>
<dbReference type="GO" id="GO:0015562">
    <property type="term" value="F:efflux transmembrane transporter activity"/>
    <property type="evidence" value="ECO:0007669"/>
    <property type="project" value="InterPro"/>
</dbReference>